<comment type="cofactor">
    <cofactor evidence="19">
        <name>Mg(2+)</name>
        <dbReference type="ChEBI" id="CHEBI:18420"/>
    </cofactor>
    <cofactor evidence="19">
        <name>Mn(2+)</name>
        <dbReference type="ChEBI" id="CHEBI:29035"/>
    </cofactor>
    <text evidence="19">Binds 2 divalent metal cations per subunit. Magnesium or manganese.</text>
</comment>
<dbReference type="UniPathway" id="UPA00275">
    <property type="reaction ID" value="UER00399"/>
</dbReference>
<feature type="region of interest" description="GTP cyclohydrolase II" evidence="19">
    <location>
        <begin position="223"/>
        <end position="423"/>
    </location>
</feature>
<evidence type="ECO:0000256" key="10">
    <source>
        <dbReference type="ARBA" id="ARBA00022801"/>
    </source>
</evidence>
<feature type="binding site" evidence="19">
    <location>
        <position position="291"/>
    </location>
    <ligand>
        <name>Zn(2+)</name>
        <dbReference type="ChEBI" id="CHEBI:29105"/>
        <note>catalytic</note>
    </ligand>
</feature>
<dbReference type="NCBIfam" id="NF006803">
    <property type="entry name" value="PRK09311.1"/>
    <property type="match status" value="1"/>
</dbReference>
<accession>A0A540VBR7</accession>
<evidence type="ECO:0000313" key="22">
    <source>
        <dbReference type="Proteomes" id="UP000317371"/>
    </source>
</evidence>
<evidence type="ECO:0000256" key="8">
    <source>
        <dbReference type="ARBA" id="ARBA00022723"/>
    </source>
</evidence>
<evidence type="ECO:0000256" key="19">
    <source>
        <dbReference type="HAMAP-Rule" id="MF_01283"/>
    </source>
</evidence>
<keyword evidence="13 19" id="KW-0342">GTP-binding</keyword>
<evidence type="ECO:0000313" key="21">
    <source>
        <dbReference type="EMBL" id="TQE94206.1"/>
    </source>
</evidence>
<comment type="function">
    <text evidence="17 19">Catalyzes the conversion of GTP to 2,5-diamino-6-ribosylamino-4(3H)-pyrimidinone 5'-phosphate (DARP), formate and pyrophosphate.</text>
</comment>
<evidence type="ECO:0000259" key="20">
    <source>
        <dbReference type="Pfam" id="PF00925"/>
    </source>
</evidence>
<evidence type="ECO:0000256" key="16">
    <source>
        <dbReference type="ARBA" id="ARBA00023268"/>
    </source>
</evidence>
<feature type="binding site" evidence="19">
    <location>
        <position position="378"/>
    </location>
    <ligand>
        <name>GTP</name>
        <dbReference type="ChEBI" id="CHEBI:37565"/>
    </ligand>
</feature>
<dbReference type="InterPro" id="IPR016299">
    <property type="entry name" value="Riboflavin_synth_RibBA"/>
</dbReference>
<dbReference type="GO" id="GO:0005829">
    <property type="term" value="C:cytosol"/>
    <property type="evidence" value="ECO:0007669"/>
    <property type="project" value="TreeGrafter"/>
</dbReference>
<evidence type="ECO:0000256" key="11">
    <source>
        <dbReference type="ARBA" id="ARBA00022833"/>
    </source>
</evidence>
<keyword evidence="16 19" id="KW-0511">Multifunctional enzyme</keyword>
<dbReference type="GO" id="GO:0008270">
    <property type="term" value="F:zinc ion binding"/>
    <property type="evidence" value="ECO:0007669"/>
    <property type="project" value="UniProtKB-UniRule"/>
</dbReference>
<dbReference type="InParanoid" id="A0A540VBR7"/>
<comment type="similarity">
    <text evidence="6 19">In the N-terminal section; belongs to the DHBP synthase family.</text>
</comment>
<gene>
    <name evidence="19" type="primary">ribBA</name>
    <name evidence="21" type="ORF">FKZ61_17660</name>
</gene>
<dbReference type="InterPro" id="IPR017945">
    <property type="entry name" value="DHBP_synth_RibB-like_a/b_dom"/>
</dbReference>
<dbReference type="FunFam" id="3.40.50.10990:FF:000001">
    <property type="entry name" value="Riboflavin biosynthesis protein RibBA"/>
    <property type="match status" value="1"/>
</dbReference>
<organism evidence="21 22">
    <name type="scientific">Litorilinea aerophila</name>
    <dbReference type="NCBI Taxonomy" id="1204385"/>
    <lineage>
        <taxon>Bacteria</taxon>
        <taxon>Bacillati</taxon>
        <taxon>Chloroflexota</taxon>
        <taxon>Caldilineae</taxon>
        <taxon>Caldilineales</taxon>
        <taxon>Caldilineaceae</taxon>
        <taxon>Litorilinea</taxon>
    </lineage>
</organism>
<dbReference type="GO" id="GO:0030145">
    <property type="term" value="F:manganese ion binding"/>
    <property type="evidence" value="ECO:0007669"/>
    <property type="project" value="UniProtKB-UniRule"/>
</dbReference>
<evidence type="ECO:0000256" key="2">
    <source>
        <dbReference type="ARBA" id="ARBA00001936"/>
    </source>
</evidence>
<dbReference type="SUPFAM" id="SSF55821">
    <property type="entry name" value="YrdC/RibB"/>
    <property type="match status" value="1"/>
</dbReference>
<dbReference type="InterPro" id="IPR032677">
    <property type="entry name" value="GTP_cyclohydro_II"/>
</dbReference>
<feature type="binding site" evidence="19">
    <location>
        <position position="185"/>
    </location>
    <ligand>
        <name>D-ribulose 5-phosphate</name>
        <dbReference type="ChEBI" id="CHEBI:58121"/>
    </ligand>
</feature>
<evidence type="ECO:0000256" key="17">
    <source>
        <dbReference type="ARBA" id="ARBA00043932"/>
    </source>
</evidence>
<dbReference type="NCBIfam" id="TIGR00506">
    <property type="entry name" value="ribB"/>
    <property type="match status" value="1"/>
</dbReference>
<feature type="binding site" evidence="19">
    <location>
        <position position="278"/>
    </location>
    <ligand>
        <name>Zn(2+)</name>
        <dbReference type="ChEBI" id="CHEBI:29105"/>
        <note>catalytic</note>
    </ligand>
</feature>
<evidence type="ECO:0000256" key="15">
    <source>
        <dbReference type="ARBA" id="ARBA00023239"/>
    </source>
</evidence>
<feature type="binding site" evidence="19">
    <location>
        <position position="338"/>
    </location>
    <ligand>
        <name>GTP</name>
        <dbReference type="ChEBI" id="CHEBI:37565"/>
    </ligand>
</feature>
<keyword evidence="10 19" id="KW-0378">Hydrolase</keyword>
<feature type="binding site" evidence="19">
    <location>
        <begin position="161"/>
        <end position="165"/>
    </location>
    <ligand>
        <name>D-ribulose 5-phosphate</name>
        <dbReference type="ChEBI" id="CHEBI:58121"/>
    </ligand>
</feature>
<evidence type="ECO:0000256" key="4">
    <source>
        <dbReference type="ARBA" id="ARBA00004853"/>
    </source>
</evidence>
<dbReference type="AlphaFoldDB" id="A0A540VBR7"/>
<feature type="site" description="Essential for DHBP synthase activity" evidence="19">
    <location>
        <position position="185"/>
    </location>
</feature>
<dbReference type="OrthoDB" id="9793111at2"/>
<dbReference type="SUPFAM" id="SSF142695">
    <property type="entry name" value="RibA-like"/>
    <property type="match status" value="1"/>
</dbReference>
<dbReference type="FunCoup" id="A0A540VBR7">
    <property type="interactions" value="364"/>
</dbReference>
<comment type="cofactor">
    <cofactor evidence="19">
        <name>Zn(2+)</name>
        <dbReference type="ChEBI" id="CHEBI:29105"/>
    </cofactor>
    <text evidence="19">Binds 1 zinc ion per subunit.</text>
</comment>
<comment type="cofactor">
    <cofactor evidence="2">
        <name>Mn(2+)</name>
        <dbReference type="ChEBI" id="CHEBI:29035"/>
    </cofactor>
</comment>
<comment type="catalytic activity">
    <reaction evidence="18 19">
        <text>GTP + 4 H2O = 2,5-diamino-6-hydroxy-4-(5-phosphoribosylamino)-pyrimidine + formate + 2 phosphate + 3 H(+)</text>
        <dbReference type="Rhea" id="RHEA:23704"/>
        <dbReference type="ChEBI" id="CHEBI:15377"/>
        <dbReference type="ChEBI" id="CHEBI:15378"/>
        <dbReference type="ChEBI" id="CHEBI:15740"/>
        <dbReference type="ChEBI" id="CHEBI:37565"/>
        <dbReference type="ChEBI" id="CHEBI:43474"/>
        <dbReference type="ChEBI" id="CHEBI:58614"/>
        <dbReference type="EC" id="3.5.4.25"/>
    </reaction>
</comment>
<dbReference type="InterPro" id="IPR036144">
    <property type="entry name" value="RibA-like_sf"/>
</dbReference>
<dbReference type="Gene3D" id="3.90.870.10">
    <property type="entry name" value="DHBP synthase"/>
    <property type="match status" value="1"/>
</dbReference>
<dbReference type="CDD" id="cd00641">
    <property type="entry name" value="GTP_cyclohydro2"/>
    <property type="match status" value="1"/>
</dbReference>
<comment type="pathway">
    <text evidence="5 19">Cofactor biosynthesis; riboflavin biosynthesis; 2-hydroxy-3-oxobutyl phosphate from D-ribulose 5-phosphate: step 1/1.</text>
</comment>
<dbReference type="PIRSF" id="PIRSF001259">
    <property type="entry name" value="RibA"/>
    <property type="match status" value="1"/>
</dbReference>
<dbReference type="InterPro" id="IPR000926">
    <property type="entry name" value="RibA"/>
</dbReference>
<feature type="binding site" evidence="19">
    <location>
        <position position="164"/>
    </location>
    <ligand>
        <name>Mg(2+)</name>
        <dbReference type="ChEBI" id="CHEBI:18420"/>
        <label>2</label>
    </ligand>
</feature>
<dbReference type="NCBIfam" id="TIGR00505">
    <property type="entry name" value="ribA"/>
    <property type="match status" value="1"/>
</dbReference>
<keyword evidence="11 19" id="KW-0862">Zinc</keyword>
<feature type="binding site" evidence="19">
    <location>
        <position position="294"/>
    </location>
    <ligand>
        <name>GTP</name>
        <dbReference type="ChEBI" id="CHEBI:37565"/>
    </ligand>
</feature>
<dbReference type="Pfam" id="PF00926">
    <property type="entry name" value="DHBP_synthase"/>
    <property type="match status" value="1"/>
</dbReference>
<keyword evidence="15 19" id="KW-0456">Lyase</keyword>
<dbReference type="EMBL" id="VIGC01000026">
    <property type="protein sequence ID" value="TQE94206.1"/>
    <property type="molecule type" value="Genomic_DNA"/>
</dbReference>
<dbReference type="Proteomes" id="UP000317371">
    <property type="component" value="Unassembled WGS sequence"/>
</dbReference>
<feature type="binding site" evidence="19">
    <location>
        <position position="373"/>
    </location>
    <ligand>
        <name>GTP</name>
        <dbReference type="ChEBI" id="CHEBI:37565"/>
    </ligand>
</feature>
<dbReference type="GO" id="GO:0003935">
    <property type="term" value="F:GTP cyclohydrolase II activity"/>
    <property type="evidence" value="ECO:0007669"/>
    <property type="project" value="UniProtKB-UniRule"/>
</dbReference>
<dbReference type="RefSeq" id="WP_141611484.1">
    <property type="nucleotide sequence ID" value="NZ_VIGC02000026.1"/>
</dbReference>
<dbReference type="Gene3D" id="3.40.50.10990">
    <property type="entry name" value="GTP cyclohydrolase II"/>
    <property type="match status" value="1"/>
</dbReference>
<reference evidence="21 22" key="1">
    <citation type="submission" date="2019-06" db="EMBL/GenBank/DDBJ databases">
        <title>Genome sequence of Litorilinea aerophila BAA-2444.</title>
        <authorList>
            <person name="Maclea K.S."/>
            <person name="Maurais E.G."/>
            <person name="Iannazzi L.C."/>
        </authorList>
    </citation>
    <scope>NUCLEOTIDE SEQUENCE [LARGE SCALE GENOMIC DNA]</scope>
    <source>
        <strain evidence="21 22">ATCC BAA-2444</strain>
    </source>
</reference>
<dbReference type="EC" id="3.5.4.25" evidence="19"/>
<dbReference type="GO" id="GO:0005525">
    <property type="term" value="F:GTP binding"/>
    <property type="evidence" value="ECO:0007669"/>
    <property type="project" value="UniProtKB-KW"/>
</dbReference>
<dbReference type="InterPro" id="IPR000422">
    <property type="entry name" value="DHBP_synthase_RibB"/>
</dbReference>
<dbReference type="GO" id="GO:0008686">
    <property type="term" value="F:3,4-dihydroxy-2-butanone-4-phosphate synthase activity"/>
    <property type="evidence" value="ECO:0007669"/>
    <property type="project" value="UniProtKB-UniRule"/>
</dbReference>
<dbReference type="FunFam" id="3.90.870.10:FF:000001">
    <property type="entry name" value="Riboflavin biosynthesis protein RibBA"/>
    <property type="match status" value="1"/>
</dbReference>
<dbReference type="HAMAP" id="MF_01283">
    <property type="entry name" value="RibBA"/>
    <property type="match status" value="1"/>
</dbReference>
<keyword evidence="9 19" id="KW-0547">Nucleotide-binding</keyword>
<sequence>MNQWHTNQSSALRAGEAGQVDFPRSTVAQAVEAFRAGRMVIVVDDAARENEGDVMVAAERVTPGAINFMARHARGLICVALPPERLQALQLPPMVADNQTHHGTAFTVSVEAAHGVTTGISAADRARTIQVLMDPHSTPADLVRPGHVFPLAARPGGVLVRPGHTEAGVDLARMAGLRPGAVICEVMNDDGTMARLPDLVRFADRHGLPLITIADLAEYRLRTEQVVQPVAQAGLPTHYGDFRLHLFHDPTGDQQHVALVLGSWQPHEPVLVRVHSECLTGDVFGSQRCDCGEQLQQALAQMGALGRGVLLYMRQEGRGIGLANKIRAYALQETGLDTVEANEHLGFPADLRHYGIAAQILRAVGVRRVRLLTNNPAKIQALGRYGLEVVERVPLVVPPGRHNRHYLQTKRSKLGHLLGSQER</sequence>
<evidence type="ECO:0000256" key="7">
    <source>
        <dbReference type="ARBA" id="ARBA00022619"/>
    </source>
</evidence>
<dbReference type="HAMAP" id="MF_00179">
    <property type="entry name" value="RibA"/>
    <property type="match status" value="1"/>
</dbReference>
<feature type="binding site" evidence="19">
    <location>
        <position position="49"/>
    </location>
    <ligand>
        <name>Mg(2+)</name>
        <dbReference type="ChEBI" id="CHEBI:18420"/>
        <label>1</label>
    </ligand>
</feature>
<evidence type="ECO:0000256" key="1">
    <source>
        <dbReference type="ARBA" id="ARBA00000141"/>
    </source>
</evidence>
<comment type="catalytic activity">
    <reaction evidence="1 19">
        <text>D-ribulose 5-phosphate = (2S)-2-hydroxy-3-oxobutyl phosphate + formate + H(+)</text>
        <dbReference type="Rhea" id="RHEA:18457"/>
        <dbReference type="ChEBI" id="CHEBI:15378"/>
        <dbReference type="ChEBI" id="CHEBI:15740"/>
        <dbReference type="ChEBI" id="CHEBI:58121"/>
        <dbReference type="ChEBI" id="CHEBI:58830"/>
        <dbReference type="EC" id="4.1.99.12"/>
    </reaction>
</comment>
<keyword evidence="8 19" id="KW-0479">Metal-binding</keyword>
<dbReference type="NCBIfam" id="NF001591">
    <property type="entry name" value="PRK00393.1"/>
    <property type="match status" value="1"/>
</dbReference>
<dbReference type="GO" id="GO:0009231">
    <property type="term" value="P:riboflavin biosynthetic process"/>
    <property type="evidence" value="ECO:0007669"/>
    <property type="project" value="UniProtKB-UniRule"/>
</dbReference>
<evidence type="ECO:0000256" key="6">
    <source>
        <dbReference type="ARBA" id="ARBA00005520"/>
    </source>
</evidence>
<comment type="caution">
    <text evidence="21">The sequence shown here is derived from an EMBL/GenBank/DDBJ whole genome shotgun (WGS) entry which is preliminary data.</text>
</comment>
<name>A0A540VBR7_9CHLR</name>
<keyword evidence="12 19" id="KW-0460">Magnesium</keyword>
<dbReference type="GO" id="GO:0000287">
    <property type="term" value="F:magnesium ion binding"/>
    <property type="evidence" value="ECO:0007669"/>
    <property type="project" value="UniProtKB-UniRule"/>
</dbReference>
<feature type="binding site" evidence="19">
    <location>
        <begin position="273"/>
        <end position="277"/>
    </location>
    <ligand>
        <name>GTP</name>
        <dbReference type="ChEBI" id="CHEBI:37565"/>
    </ligand>
</feature>
<feature type="binding site" evidence="19">
    <location>
        <position position="49"/>
    </location>
    <ligand>
        <name>Mg(2+)</name>
        <dbReference type="ChEBI" id="CHEBI:18420"/>
        <label>2</label>
    </ligand>
</feature>
<keyword evidence="22" id="KW-1185">Reference proteome</keyword>
<dbReference type="PANTHER" id="PTHR21327">
    <property type="entry name" value="GTP CYCLOHYDROLASE II-RELATED"/>
    <property type="match status" value="1"/>
</dbReference>
<comment type="function">
    <text evidence="3 19">Catalyzes the conversion of D-ribulose 5-phosphate to formate and 3,4-dihydroxy-2-butanone 4-phosphate.</text>
</comment>
<comment type="similarity">
    <text evidence="19">In the C-terminal section; belongs to the GTP cyclohydrolase II family.</text>
</comment>
<feature type="binding site" evidence="19">
    <location>
        <begin position="48"/>
        <end position="49"/>
    </location>
    <ligand>
        <name>D-ribulose 5-phosphate</name>
        <dbReference type="ChEBI" id="CHEBI:58121"/>
    </ligand>
</feature>
<evidence type="ECO:0000256" key="13">
    <source>
        <dbReference type="ARBA" id="ARBA00023134"/>
    </source>
</evidence>
<evidence type="ECO:0000256" key="3">
    <source>
        <dbReference type="ARBA" id="ARBA00002284"/>
    </source>
</evidence>
<evidence type="ECO:0000256" key="18">
    <source>
        <dbReference type="ARBA" id="ARBA00049295"/>
    </source>
</evidence>
<dbReference type="PANTHER" id="PTHR21327:SF18">
    <property type="entry name" value="3,4-DIHYDROXY-2-BUTANONE 4-PHOSPHATE SYNTHASE"/>
    <property type="match status" value="1"/>
</dbReference>
<comment type="pathway">
    <text evidence="4 19">Cofactor biosynthesis; riboflavin biosynthesis; 5-amino-6-(D-ribitylamino)uracil from GTP: step 1/4.</text>
</comment>
<keyword evidence="14 19" id="KW-0464">Manganese</keyword>
<feature type="binding site" evidence="19">
    <location>
        <position position="53"/>
    </location>
    <ligand>
        <name>D-ribulose 5-phosphate</name>
        <dbReference type="ChEBI" id="CHEBI:58121"/>
    </ligand>
</feature>
<feature type="site" description="Essential for DHBP synthase activity" evidence="19">
    <location>
        <position position="147"/>
    </location>
</feature>
<evidence type="ECO:0000256" key="12">
    <source>
        <dbReference type="ARBA" id="ARBA00022842"/>
    </source>
</evidence>
<evidence type="ECO:0000256" key="14">
    <source>
        <dbReference type="ARBA" id="ARBA00023211"/>
    </source>
</evidence>
<dbReference type="Pfam" id="PF00925">
    <property type="entry name" value="GTP_cyclohydro2"/>
    <property type="match status" value="1"/>
</dbReference>
<dbReference type="HAMAP" id="MF_00180">
    <property type="entry name" value="RibB"/>
    <property type="match status" value="1"/>
</dbReference>
<evidence type="ECO:0000256" key="9">
    <source>
        <dbReference type="ARBA" id="ARBA00022741"/>
    </source>
</evidence>
<feature type="domain" description="GTP cyclohydrolase II" evidence="20">
    <location>
        <begin position="231"/>
        <end position="394"/>
    </location>
</feature>
<proteinExistence type="inferred from homology"/>
<protein>
    <recommendedName>
        <fullName evidence="19">Riboflavin biosynthesis protein RibBA</fullName>
    </recommendedName>
    <domain>
        <recommendedName>
            <fullName evidence="19">3,4-dihydroxy-2-butanone 4-phosphate synthase</fullName>
            <shortName evidence="19">DHBP synthase</shortName>
            <ecNumber evidence="19">4.1.99.12</ecNumber>
        </recommendedName>
    </domain>
    <domain>
        <recommendedName>
            <fullName evidence="19">GTP cyclohydrolase-2</fullName>
            <ecNumber evidence="19">3.5.4.25</ecNumber>
        </recommendedName>
        <alternativeName>
            <fullName evidence="19">GTP cyclohydrolase II</fullName>
        </alternativeName>
    </domain>
</protein>
<feature type="active site" description="Proton acceptor; for GTP cyclohydrolase activity" evidence="19">
    <location>
        <position position="350"/>
    </location>
</feature>
<feature type="binding site" evidence="19">
    <location>
        <position position="289"/>
    </location>
    <ligand>
        <name>Zn(2+)</name>
        <dbReference type="ChEBI" id="CHEBI:29105"/>
        <note>catalytic</note>
    </ligand>
</feature>
<dbReference type="EC" id="4.1.99.12" evidence="19"/>
<feature type="region of interest" description="DHBP synthase" evidence="19">
    <location>
        <begin position="1"/>
        <end position="222"/>
    </location>
</feature>
<evidence type="ECO:0000256" key="5">
    <source>
        <dbReference type="ARBA" id="ARBA00004904"/>
    </source>
</evidence>
<feature type="binding site" evidence="19">
    <location>
        <begin position="316"/>
        <end position="318"/>
    </location>
    <ligand>
        <name>GTP</name>
        <dbReference type="ChEBI" id="CHEBI:37565"/>
    </ligand>
</feature>
<feature type="active site" description="Nucleophile; for GTP cyclohydrolase activity" evidence="19">
    <location>
        <position position="352"/>
    </location>
</feature>
<keyword evidence="7 19" id="KW-0686">Riboflavin biosynthesis</keyword>